<dbReference type="GO" id="GO:0005829">
    <property type="term" value="C:cytosol"/>
    <property type="evidence" value="ECO:0007669"/>
    <property type="project" value="TreeGrafter"/>
</dbReference>
<protein>
    <submittedName>
        <fullName evidence="1">Uncharacterized protein</fullName>
    </submittedName>
</protein>
<dbReference type="SUPFAM" id="SSF53927">
    <property type="entry name" value="Cytidine deaminase-like"/>
    <property type="match status" value="1"/>
</dbReference>
<dbReference type="PANTHER" id="PTHR11692">
    <property type="entry name" value="BIFUNCTIONAL PURINE BIOSYNTHESIS PROTEIN PURH"/>
    <property type="match status" value="1"/>
</dbReference>
<name>A0A383A0G3_9ZZZZ</name>
<dbReference type="AlphaFoldDB" id="A0A383A0G3"/>
<dbReference type="InterPro" id="IPR024051">
    <property type="entry name" value="AICAR_Tfase_dup_dom_sf"/>
</dbReference>
<accession>A0A383A0G3</accession>
<dbReference type="SMART" id="SM00798">
    <property type="entry name" value="AICARFT_IMPCHas"/>
    <property type="match status" value="1"/>
</dbReference>
<gene>
    <name evidence="1" type="ORF">METZ01_LOCUS453933</name>
</gene>
<sequence length="254" mass="27979">ELLGEEVPCFTNMADLDSILRSLCLAHEVFKKEFQQAPFLAIAAKHGNPCGFAADWKDPAIALGNALFGNTSAVWGGEFICNFAITDDLVNLLIESSVRQEKLGRRNWMLDVVAAPSFSPYAVKTLSQRKNRKILRNKTLLDPKLSCQPWVLRWVRGGMIRQPPANYILDLKSSYWVGEGHSNDQIESLILAWATVWSSNLGGNEVALVKDRQLIGLGGGPSTIIAARNAVCRAQEQGHSMESSVFAADAFFPF</sequence>
<dbReference type="GO" id="GO:0006189">
    <property type="term" value="P:'de novo' IMP biosynthetic process"/>
    <property type="evidence" value="ECO:0007669"/>
    <property type="project" value="TreeGrafter"/>
</dbReference>
<evidence type="ECO:0000313" key="1">
    <source>
        <dbReference type="EMBL" id="SVE01079.1"/>
    </source>
</evidence>
<dbReference type="EMBL" id="UINC01188051">
    <property type="protein sequence ID" value="SVE01079.1"/>
    <property type="molecule type" value="Genomic_DNA"/>
</dbReference>
<feature type="non-terminal residue" evidence="1">
    <location>
        <position position="254"/>
    </location>
</feature>
<dbReference type="InterPro" id="IPR016193">
    <property type="entry name" value="Cytidine_deaminase-like"/>
</dbReference>
<dbReference type="Gene3D" id="3.40.140.20">
    <property type="match status" value="2"/>
</dbReference>
<dbReference type="PANTHER" id="PTHR11692:SF0">
    <property type="entry name" value="BIFUNCTIONAL PURINE BIOSYNTHESIS PROTEIN ATIC"/>
    <property type="match status" value="1"/>
</dbReference>
<proteinExistence type="predicted"/>
<dbReference type="GO" id="GO:0003937">
    <property type="term" value="F:IMP cyclohydrolase activity"/>
    <property type="evidence" value="ECO:0007669"/>
    <property type="project" value="InterPro"/>
</dbReference>
<feature type="non-terminal residue" evidence="1">
    <location>
        <position position="1"/>
    </location>
</feature>
<dbReference type="GO" id="GO:0004643">
    <property type="term" value="F:phosphoribosylaminoimidazolecarboxamide formyltransferase activity"/>
    <property type="evidence" value="ECO:0007669"/>
    <property type="project" value="InterPro"/>
</dbReference>
<dbReference type="InterPro" id="IPR002695">
    <property type="entry name" value="PurH-like"/>
</dbReference>
<organism evidence="1">
    <name type="scientific">marine metagenome</name>
    <dbReference type="NCBI Taxonomy" id="408172"/>
    <lineage>
        <taxon>unclassified sequences</taxon>
        <taxon>metagenomes</taxon>
        <taxon>ecological metagenomes</taxon>
    </lineage>
</organism>
<dbReference type="Pfam" id="PF01808">
    <property type="entry name" value="AICARFT_IMPCHas"/>
    <property type="match status" value="1"/>
</dbReference>
<reference evidence="1" key="1">
    <citation type="submission" date="2018-05" db="EMBL/GenBank/DDBJ databases">
        <authorList>
            <person name="Lanie J.A."/>
            <person name="Ng W.-L."/>
            <person name="Kazmierczak K.M."/>
            <person name="Andrzejewski T.M."/>
            <person name="Davidsen T.M."/>
            <person name="Wayne K.J."/>
            <person name="Tettelin H."/>
            <person name="Glass J.I."/>
            <person name="Rusch D."/>
            <person name="Podicherti R."/>
            <person name="Tsui H.-C.T."/>
            <person name="Winkler M.E."/>
        </authorList>
    </citation>
    <scope>NUCLEOTIDE SEQUENCE</scope>
</reference>